<feature type="compositionally biased region" description="Polar residues" evidence="1">
    <location>
        <begin position="85"/>
        <end position="94"/>
    </location>
</feature>
<name>A0A4Y2FGC9_ARAVE</name>
<dbReference type="AlphaFoldDB" id="A0A4Y2FGC9"/>
<reference evidence="2 3" key="1">
    <citation type="journal article" date="2019" name="Sci. Rep.">
        <title>Orb-weaving spider Araneus ventricosus genome elucidates the spidroin gene catalogue.</title>
        <authorList>
            <person name="Kono N."/>
            <person name="Nakamura H."/>
            <person name="Ohtoshi R."/>
            <person name="Moran D.A.P."/>
            <person name="Shinohara A."/>
            <person name="Yoshida Y."/>
            <person name="Fujiwara M."/>
            <person name="Mori M."/>
            <person name="Tomita M."/>
            <person name="Arakawa K."/>
        </authorList>
    </citation>
    <scope>NUCLEOTIDE SEQUENCE [LARGE SCALE GENOMIC DNA]</scope>
</reference>
<keyword evidence="3" id="KW-1185">Reference proteome</keyword>
<dbReference type="EMBL" id="BGPR01000873">
    <property type="protein sequence ID" value="GBM38594.1"/>
    <property type="molecule type" value="Genomic_DNA"/>
</dbReference>
<accession>A0A4Y2FGC9</accession>
<protein>
    <submittedName>
        <fullName evidence="2">Uncharacterized protein</fullName>
    </submittedName>
</protein>
<dbReference type="Proteomes" id="UP000499080">
    <property type="component" value="Unassembled WGS sequence"/>
</dbReference>
<proteinExistence type="predicted"/>
<sequence>MLIILGLACKPERLLLLFGRSISFDQSLEVCCSGTGEKWHLLSFQLHLKEELLLNKNQGSYDNDPVEHQLDEKAEDQLCPPPTQHFYSVQSLHK</sequence>
<evidence type="ECO:0000313" key="2">
    <source>
        <dbReference type="EMBL" id="GBM38594.1"/>
    </source>
</evidence>
<evidence type="ECO:0000256" key="1">
    <source>
        <dbReference type="SAM" id="MobiDB-lite"/>
    </source>
</evidence>
<gene>
    <name evidence="2" type="ORF">AVEN_71492_1</name>
</gene>
<organism evidence="2 3">
    <name type="scientific">Araneus ventricosus</name>
    <name type="common">Orbweaver spider</name>
    <name type="synonym">Epeira ventricosa</name>
    <dbReference type="NCBI Taxonomy" id="182803"/>
    <lineage>
        <taxon>Eukaryota</taxon>
        <taxon>Metazoa</taxon>
        <taxon>Ecdysozoa</taxon>
        <taxon>Arthropoda</taxon>
        <taxon>Chelicerata</taxon>
        <taxon>Arachnida</taxon>
        <taxon>Araneae</taxon>
        <taxon>Araneomorphae</taxon>
        <taxon>Entelegynae</taxon>
        <taxon>Araneoidea</taxon>
        <taxon>Araneidae</taxon>
        <taxon>Araneus</taxon>
    </lineage>
</organism>
<comment type="caution">
    <text evidence="2">The sequence shown here is derived from an EMBL/GenBank/DDBJ whole genome shotgun (WGS) entry which is preliminary data.</text>
</comment>
<feature type="region of interest" description="Disordered" evidence="1">
    <location>
        <begin position="74"/>
        <end position="94"/>
    </location>
</feature>
<evidence type="ECO:0000313" key="3">
    <source>
        <dbReference type="Proteomes" id="UP000499080"/>
    </source>
</evidence>